<dbReference type="EMBL" id="CADCVF010000035">
    <property type="protein sequence ID" value="CAA9455731.1"/>
    <property type="molecule type" value="Genomic_DNA"/>
</dbReference>
<evidence type="ECO:0000256" key="1">
    <source>
        <dbReference type="SAM" id="MobiDB-lite"/>
    </source>
</evidence>
<gene>
    <name evidence="2" type="ORF">AVDCRST_MAG58-1446</name>
</gene>
<protein>
    <recommendedName>
        <fullName evidence="3">SseB protein N-terminal domain-containing protein</fullName>
    </recommendedName>
</protein>
<reference evidence="2" key="1">
    <citation type="submission" date="2020-02" db="EMBL/GenBank/DDBJ databases">
        <authorList>
            <person name="Meier V. D."/>
        </authorList>
    </citation>
    <scope>NUCLEOTIDE SEQUENCE</scope>
    <source>
        <strain evidence="2">AVDCRST_MAG58</strain>
    </source>
</reference>
<feature type="region of interest" description="Disordered" evidence="1">
    <location>
        <begin position="134"/>
        <end position="157"/>
    </location>
</feature>
<accession>A0A6J4R100</accession>
<sequence>MTPQMAKNQPRRTTEHTPGRLSGPVSYWLIAEKRSNRIEVLTIRTDEGQETLPVFSSEEEAEIILRFGDEIGGWRARESDAGELISILSGPCAGVKKVALDPSPEMVVEGTVGLVSLLRQGFMNLIMARRSGPLGLEESEERSSTDHSVETMVRSQE</sequence>
<dbReference type="AlphaFoldDB" id="A0A6J4R100"/>
<name>A0A6J4R100_9ACTN</name>
<proteinExistence type="predicted"/>
<evidence type="ECO:0000313" key="2">
    <source>
        <dbReference type="EMBL" id="CAA9455731.1"/>
    </source>
</evidence>
<organism evidence="2">
    <name type="scientific">uncultured Rubrobacteraceae bacterium</name>
    <dbReference type="NCBI Taxonomy" id="349277"/>
    <lineage>
        <taxon>Bacteria</taxon>
        <taxon>Bacillati</taxon>
        <taxon>Actinomycetota</taxon>
        <taxon>Rubrobacteria</taxon>
        <taxon>Rubrobacterales</taxon>
        <taxon>Rubrobacteraceae</taxon>
        <taxon>environmental samples</taxon>
    </lineage>
</organism>
<evidence type="ECO:0008006" key="3">
    <source>
        <dbReference type="Google" id="ProtNLM"/>
    </source>
</evidence>
<feature type="region of interest" description="Disordered" evidence="1">
    <location>
        <begin position="1"/>
        <end position="20"/>
    </location>
</feature>